<dbReference type="Gene3D" id="2.60.120.260">
    <property type="entry name" value="Galactose-binding domain-like"/>
    <property type="match status" value="1"/>
</dbReference>
<protein>
    <submittedName>
        <fullName evidence="5">Beta-mannosidase</fullName>
        <ecNumber evidence="5">3.2.1.25</ecNumber>
    </submittedName>
</protein>
<evidence type="ECO:0000259" key="3">
    <source>
        <dbReference type="Pfam" id="PF00703"/>
    </source>
</evidence>
<gene>
    <name evidence="5" type="ORF">QTG54_001865</name>
</gene>
<dbReference type="SUPFAM" id="SSF49785">
    <property type="entry name" value="Galactose-binding domain-like"/>
    <property type="match status" value="1"/>
</dbReference>
<evidence type="ECO:0000313" key="5">
    <source>
        <dbReference type="EMBL" id="KAK1747902.1"/>
    </source>
</evidence>
<dbReference type="SUPFAM" id="SSF49303">
    <property type="entry name" value="beta-Galactosidase/glucuronidase domain"/>
    <property type="match status" value="2"/>
</dbReference>
<evidence type="ECO:0000256" key="2">
    <source>
        <dbReference type="ARBA" id="ARBA00023295"/>
    </source>
</evidence>
<sequence length="1043" mass="117937">MEAWTICKSIHKDISIPPSQWKVSTYQQNCFKRHDTPPFATDAFTAPGTALFQHWIRDSYDLNETSSSSSSTPSWDPWTDFPNENVMKFYPDISDDDAARDYYTLWYTTSVDVPKEGNRRGHLTLHGVNYQPIVYFDGKMLQPYTTYSEDDATDDHDTGGMFIRRHYDLGLSNLQQLTSPSTLEILVLPPPFAGTPCKEACTTRDCQGGDHNIAKSGAIMQCTAGWDWISPTPDRNTGIWDEVEIQWTLGDVKLHDVWVKVSNIVVENESEHDNDETTTTLPLGDDVRVSAWIDLTVTATYHESSNRSIDGSYSYWIMPYSIHLPQSPELLESSALASGTIYNVTIDQHAADYHLGNIRIPKAKLWWPHTHGDQPLYTVQVLFRSSDNAYESRVDTAFGVRTVSSETGAASKSFTLKINGHPIFLAGGNWITTDQFLRFSNSYQRYYNELTLMANAGFNSIRVWGGGITETRQFYQAADEVGMLIYQEFWMTGDNNGRFAGDYDWPKDHGSYTRNVRDVIRKLRNHPSLAFFGGGNELYPTSKSPPRDVDEQIRMYIGVYDGTRPYVSSSVTEVGDSFDPFDSLAPKDGPYGIQREEDFFDRNPGFTSPLLSLDELARNVSIHDVKNKCAPGRNIGFQAEIGSVSHPELESLKRFLSSDALKSFPGCGVSCSQIDQEWNNLKWLPFTEQSGLDYICQFQYPPASNLTIVTRMDSIEDYSWAAQFAQYNQYNALVQGYSHRMFDWHSAFYIWKTSSPSPTLRGSLYDWYLATNGGYWGAHSGLSGGNPVRLVFNRQDWTLNVVNTLPKAFLGTTMRWTAHSLNGTRVGGDTMSIPDQLNGNHVAHLEYKLPWIQSEQAFMPELQNILLYRIEVFYRDEYDSTIHNTRNDYYLTGPSVGSESQSRYALLGAYRKVLPRVRLQVSCAADDDSMDIVCKVDHLQKEMIGIMTRFTLVLDPSMTDGSDNRILPSFYSQNYITVLPGDSSYVKINTTNEQKQIWTCLPDGYIGVGTRKRGGFFLMVSVDGWNVEQSTILIGCTHNLATA</sequence>
<dbReference type="Proteomes" id="UP001224775">
    <property type="component" value="Unassembled WGS sequence"/>
</dbReference>
<dbReference type="InterPro" id="IPR017853">
    <property type="entry name" value="GH"/>
</dbReference>
<evidence type="ECO:0000259" key="4">
    <source>
        <dbReference type="Pfam" id="PF18368"/>
    </source>
</evidence>
<dbReference type="InterPro" id="IPR041351">
    <property type="entry name" value="Ig_GlcNase"/>
</dbReference>
<dbReference type="Gene3D" id="2.60.40.10">
    <property type="entry name" value="Immunoglobulins"/>
    <property type="match status" value="2"/>
</dbReference>
<feature type="domain" description="Exo-beta-D-glucosaminidase Ig-fold" evidence="4">
    <location>
        <begin position="951"/>
        <end position="995"/>
    </location>
</feature>
<dbReference type="Pfam" id="PF18368">
    <property type="entry name" value="Ig_GlcNase"/>
    <property type="match status" value="1"/>
</dbReference>
<dbReference type="InterPro" id="IPR008979">
    <property type="entry name" value="Galactose-bd-like_sf"/>
</dbReference>
<dbReference type="InterPro" id="IPR043534">
    <property type="entry name" value="EBDG/EBM"/>
</dbReference>
<name>A0AAD8YKP4_9STRA</name>
<dbReference type="GO" id="GO:0005975">
    <property type="term" value="P:carbohydrate metabolic process"/>
    <property type="evidence" value="ECO:0007669"/>
    <property type="project" value="InterPro"/>
</dbReference>
<dbReference type="InterPro" id="IPR006102">
    <property type="entry name" value="Ig-like_GH2"/>
</dbReference>
<dbReference type="EC" id="3.2.1.25" evidence="5"/>
<dbReference type="Pfam" id="PF00703">
    <property type="entry name" value="Glyco_hydro_2"/>
    <property type="match status" value="1"/>
</dbReference>
<dbReference type="GO" id="GO:0004567">
    <property type="term" value="F:beta-mannosidase activity"/>
    <property type="evidence" value="ECO:0007669"/>
    <property type="project" value="UniProtKB-EC"/>
</dbReference>
<comment type="caution">
    <text evidence="5">The sequence shown here is derived from an EMBL/GenBank/DDBJ whole genome shotgun (WGS) entry which is preliminary data.</text>
</comment>
<feature type="domain" description="Glycoside hydrolase family 2 immunoglobulin-like beta-sandwich" evidence="3">
    <location>
        <begin position="351"/>
        <end position="401"/>
    </location>
</feature>
<organism evidence="5 6">
    <name type="scientific">Skeletonema marinoi</name>
    <dbReference type="NCBI Taxonomy" id="267567"/>
    <lineage>
        <taxon>Eukaryota</taxon>
        <taxon>Sar</taxon>
        <taxon>Stramenopiles</taxon>
        <taxon>Ochrophyta</taxon>
        <taxon>Bacillariophyta</taxon>
        <taxon>Coscinodiscophyceae</taxon>
        <taxon>Thalassiosirophycidae</taxon>
        <taxon>Thalassiosirales</taxon>
        <taxon>Skeletonemataceae</taxon>
        <taxon>Skeletonema</taxon>
        <taxon>Skeletonema marinoi-dohrnii complex</taxon>
    </lineage>
</organism>
<dbReference type="SUPFAM" id="SSF51445">
    <property type="entry name" value="(Trans)glycosidases"/>
    <property type="match status" value="1"/>
</dbReference>
<dbReference type="PANTHER" id="PTHR43536:SF1">
    <property type="entry name" value="MANNOSYLGLYCOPROTEIN ENDO-BETA-MANNOSIDASE"/>
    <property type="match status" value="1"/>
</dbReference>
<keyword evidence="6" id="KW-1185">Reference proteome</keyword>
<dbReference type="InterPro" id="IPR013783">
    <property type="entry name" value="Ig-like_fold"/>
</dbReference>
<dbReference type="EMBL" id="JATAAI010000002">
    <property type="protein sequence ID" value="KAK1747902.1"/>
    <property type="molecule type" value="Genomic_DNA"/>
</dbReference>
<reference evidence="5" key="1">
    <citation type="submission" date="2023-06" db="EMBL/GenBank/DDBJ databases">
        <title>Survivors Of The Sea: Transcriptome response of Skeletonema marinoi to long-term dormancy.</title>
        <authorList>
            <person name="Pinder M.I.M."/>
            <person name="Kourtchenko O."/>
            <person name="Robertson E.K."/>
            <person name="Larsson T."/>
            <person name="Maumus F."/>
            <person name="Osuna-Cruz C.M."/>
            <person name="Vancaester E."/>
            <person name="Stenow R."/>
            <person name="Vandepoele K."/>
            <person name="Ploug H."/>
            <person name="Bruchert V."/>
            <person name="Godhe A."/>
            <person name="Topel M."/>
        </authorList>
    </citation>
    <scope>NUCLEOTIDE SEQUENCE</scope>
    <source>
        <strain evidence="5">R05AC</strain>
    </source>
</reference>
<evidence type="ECO:0000256" key="1">
    <source>
        <dbReference type="ARBA" id="ARBA00022801"/>
    </source>
</evidence>
<keyword evidence="1 5" id="KW-0378">Hydrolase</keyword>
<dbReference type="PANTHER" id="PTHR43536">
    <property type="entry name" value="MANNOSYLGLYCOPROTEIN ENDO-BETA-MANNOSIDASE"/>
    <property type="match status" value="1"/>
</dbReference>
<keyword evidence="2 5" id="KW-0326">Glycosidase</keyword>
<evidence type="ECO:0000313" key="6">
    <source>
        <dbReference type="Proteomes" id="UP001224775"/>
    </source>
</evidence>
<proteinExistence type="predicted"/>
<dbReference type="AlphaFoldDB" id="A0AAD8YKP4"/>
<dbReference type="InterPro" id="IPR036156">
    <property type="entry name" value="Beta-gal/glucu_dom_sf"/>
</dbReference>
<accession>A0AAD8YKP4</accession>
<dbReference type="Gene3D" id="3.20.20.80">
    <property type="entry name" value="Glycosidases"/>
    <property type="match status" value="1"/>
</dbReference>